<gene>
    <name evidence="1" type="ORF">PSON_ATCC_30995.1.T1460136</name>
</gene>
<sequence length="347" mass="40680">MKNYADQFMNQAKGVTEEEKIIELLNQIQDQIFTQISNDVNNKLIKELQKTGNLAQPTQQPEFLRVTPNVDADYMHSHINYAKTIQQNQPMDRQKFEQFDNKEIVNFPIYEQNYLDINANAKFYYPKTQQKGLIETPKQFVDQTNVQNYLINQTKVYDFNQPEIKQIYPRNLVDNMIPTHPEPEYLIKQEQKFNFSSQINQMGGLINSIGPMAQSLKQNEQRLFLNTPEHSLLTGALQEKINHVPPPFVPVPAPPPPDPFLTNPQYRLYGVQQEAPQFNVQSYIPEKNQIQPSKLTGNSNILQVPFEKQEYQETSRVQSKVQEDLKLNFLDRARQERKRREEKLLQQ</sequence>
<accession>A0A8S1R9Y8</accession>
<protein>
    <submittedName>
        <fullName evidence="1">Uncharacterized protein</fullName>
    </submittedName>
</protein>
<dbReference type="OrthoDB" id="294820at2759"/>
<evidence type="ECO:0000313" key="1">
    <source>
        <dbReference type="EMBL" id="CAD8123710.1"/>
    </source>
</evidence>
<comment type="caution">
    <text evidence="1">The sequence shown here is derived from an EMBL/GenBank/DDBJ whole genome shotgun (WGS) entry which is preliminary data.</text>
</comment>
<name>A0A8S1R9Y8_9CILI</name>
<keyword evidence="2" id="KW-1185">Reference proteome</keyword>
<dbReference type="EMBL" id="CAJJDN010000146">
    <property type="protein sequence ID" value="CAD8123710.1"/>
    <property type="molecule type" value="Genomic_DNA"/>
</dbReference>
<organism evidence="1 2">
    <name type="scientific">Paramecium sonneborni</name>
    <dbReference type="NCBI Taxonomy" id="65129"/>
    <lineage>
        <taxon>Eukaryota</taxon>
        <taxon>Sar</taxon>
        <taxon>Alveolata</taxon>
        <taxon>Ciliophora</taxon>
        <taxon>Intramacronucleata</taxon>
        <taxon>Oligohymenophorea</taxon>
        <taxon>Peniculida</taxon>
        <taxon>Parameciidae</taxon>
        <taxon>Paramecium</taxon>
    </lineage>
</organism>
<proteinExistence type="predicted"/>
<reference evidence="1" key="1">
    <citation type="submission" date="2021-01" db="EMBL/GenBank/DDBJ databases">
        <authorList>
            <consortium name="Genoscope - CEA"/>
            <person name="William W."/>
        </authorList>
    </citation>
    <scope>NUCLEOTIDE SEQUENCE</scope>
</reference>
<evidence type="ECO:0000313" key="2">
    <source>
        <dbReference type="Proteomes" id="UP000692954"/>
    </source>
</evidence>
<dbReference type="AlphaFoldDB" id="A0A8S1R9Y8"/>
<dbReference type="Proteomes" id="UP000692954">
    <property type="component" value="Unassembled WGS sequence"/>
</dbReference>